<feature type="chain" id="PRO_5020491930" evidence="2">
    <location>
        <begin position="19"/>
        <end position="585"/>
    </location>
</feature>
<dbReference type="Proteomes" id="UP000292362">
    <property type="component" value="Unassembled WGS sequence"/>
</dbReference>
<dbReference type="EMBL" id="PITJ01001038">
    <property type="protein sequence ID" value="TBU00340.1"/>
    <property type="molecule type" value="Genomic_DNA"/>
</dbReference>
<protein>
    <submittedName>
        <fullName evidence="3">Uncharacterized protein</fullName>
    </submittedName>
</protein>
<dbReference type="AlphaFoldDB" id="A0A4Q9L1D7"/>
<comment type="caution">
    <text evidence="3">The sequence shown here is derived from an EMBL/GenBank/DDBJ whole genome shotgun (WGS) entry which is preliminary data.</text>
</comment>
<evidence type="ECO:0000313" key="3">
    <source>
        <dbReference type="EMBL" id="TBU00340.1"/>
    </source>
</evidence>
<evidence type="ECO:0000256" key="1">
    <source>
        <dbReference type="SAM" id="Phobius"/>
    </source>
</evidence>
<proteinExistence type="predicted"/>
<gene>
    <name evidence="3" type="ORF">CWI37_1038p0010</name>
</gene>
<keyword evidence="1" id="KW-0812">Transmembrane</keyword>
<evidence type="ECO:0000256" key="2">
    <source>
        <dbReference type="SAM" id="SignalP"/>
    </source>
</evidence>
<dbReference type="VEuPathDB" id="MicrosporidiaDB:CWI37_1038p0010"/>
<reference evidence="3 4" key="1">
    <citation type="submission" date="2017-12" db="EMBL/GenBank/DDBJ databases">
        <authorList>
            <person name="Pombert J.-F."/>
            <person name="Haag K.L."/>
            <person name="Ebert D."/>
        </authorList>
    </citation>
    <scope>NUCLEOTIDE SEQUENCE [LARGE SCALE GENOMIC DNA]</scope>
    <source>
        <strain evidence="3">FI-OER-3-3</strain>
    </source>
</reference>
<evidence type="ECO:0000313" key="4">
    <source>
        <dbReference type="Proteomes" id="UP000292362"/>
    </source>
</evidence>
<feature type="transmembrane region" description="Helical" evidence="1">
    <location>
        <begin position="555"/>
        <end position="579"/>
    </location>
</feature>
<keyword evidence="1" id="KW-0472">Membrane</keyword>
<name>A0A4Q9L1D7_9MICR</name>
<accession>A0A4Q9L1D7</accession>
<keyword evidence="2" id="KW-0732">Signal</keyword>
<sequence length="585" mass="68796">MSFLVILQLITNFGISATAPQTPPVAQPQLNQEKVCSLVATFEQQDPLTNRNFQLLYLPTIDYNLNCDISIIISEMFPNTDFDAVFNKKIEPLVRFYFSYAMKVTEQYCHEFLKRFIAFVCYLTYFDEFPKKIDQPHIEFCPNIELLYNIVAFAAAYNLSKSNKEFEEKFTEFEINTIISFDNSFRLGRDYEPERNEEETEDFLRSRSISIGINDINADIVNQKDVECFSKEKTVFYDINTNKWAHFILTSSFERLFSMFITLKHIEFNRPEYSDDYGYLGKKCKPIFLGLFVFLEKTAIWMPDFSFLTLEIDEVKAFYNKFLNLYDPTANRGDLAVDVFIDGVLDKSMEKNTNDEFFSQRLIKQCYGDLSADDLEKMRNFFNILCGINNKYEISVISALLSLKTSSIVTSDLYEKIIRMVFEMLFYIKTYSEVQMKSYFEPKIKRCVHFVKKELIAKGYKFDNIEDLADMNREYISDTELEVICRAAVYSNGFLFCKNSFAIETIQLLPKLAYTESWLNEAILRFITTGESSEYPIHEPIMDKNTVKKQNQTNWFRIGVFTVLLGYTISLVIYLYFVIRYFYKR</sequence>
<keyword evidence="1" id="KW-1133">Transmembrane helix</keyword>
<organism evidence="3 4">
    <name type="scientific">Hamiltosporidium tvaerminnensis</name>
    <dbReference type="NCBI Taxonomy" id="1176355"/>
    <lineage>
        <taxon>Eukaryota</taxon>
        <taxon>Fungi</taxon>
        <taxon>Fungi incertae sedis</taxon>
        <taxon>Microsporidia</taxon>
        <taxon>Dubosqiidae</taxon>
        <taxon>Hamiltosporidium</taxon>
    </lineage>
</organism>
<feature type="signal peptide" evidence="2">
    <location>
        <begin position="1"/>
        <end position="18"/>
    </location>
</feature>